<protein>
    <submittedName>
        <fullName evidence="2">DUF5134 domain-containing protein</fullName>
    </submittedName>
</protein>
<dbReference type="Proteomes" id="UP001143347">
    <property type="component" value="Unassembled WGS sequence"/>
</dbReference>
<reference evidence="2" key="1">
    <citation type="submission" date="2022-10" db="EMBL/GenBank/DDBJ databases">
        <title>WGS of marine actinomycetes from Thailand.</title>
        <authorList>
            <person name="Thawai C."/>
        </authorList>
    </citation>
    <scope>NUCLEOTIDE SEQUENCE</scope>
    <source>
        <strain evidence="2">SW21</strain>
    </source>
</reference>
<name>A0A9X3D3U6_9ACTN</name>
<gene>
    <name evidence="2" type="ORF">OSB52_10715</name>
</gene>
<proteinExistence type="predicted"/>
<evidence type="ECO:0000256" key="1">
    <source>
        <dbReference type="SAM" id="Phobius"/>
    </source>
</evidence>
<keyword evidence="1" id="KW-0812">Transmembrane</keyword>
<feature type="transmembrane region" description="Helical" evidence="1">
    <location>
        <begin position="91"/>
        <end position="110"/>
    </location>
</feature>
<sequence>MIDDLLLRWVVTVLFGLSIAQFSYSLVAHRMRWTGVVGHLLHIVMALAMVVMAWPFSMEWPTTGPMIFFGAAAVWFVVAAAAFATQEPERVAHGYHAVMMAAMAWMYAAMNGDILPGADSGGSHDMHTMALAMSEMNVAHSHSPDMGDMDMHAGLPGYATAINWVLGIVFLVAALGWLYLYFSRRRIAGDPQERASALLTHTGELSQVFMAAGMSIMFFVMV</sequence>
<evidence type="ECO:0000313" key="3">
    <source>
        <dbReference type="Proteomes" id="UP001143347"/>
    </source>
</evidence>
<keyword evidence="3" id="KW-1185">Reference proteome</keyword>
<dbReference type="Pfam" id="PF17197">
    <property type="entry name" value="DUF5134"/>
    <property type="match status" value="1"/>
</dbReference>
<keyword evidence="1" id="KW-1133">Transmembrane helix</keyword>
<keyword evidence="1" id="KW-0472">Membrane</keyword>
<comment type="caution">
    <text evidence="2">The sequence shown here is derived from an EMBL/GenBank/DDBJ whole genome shotgun (WGS) entry which is preliminary data.</text>
</comment>
<dbReference type="InterPro" id="IPR033458">
    <property type="entry name" value="DUF5134"/>
</dbReference>
<feature type="transmembrane region" description="Helical" evidence="1">
    <location>
        <begin position="36"/>
        <end position="54"/>
    </location>
</feature>
<evidence type="ECO:0000313" key="2">
    <source>
        <dbReference type="EMBL" id="MCX2964563.1"/>
    </source>
</evidence>
<feature type="transmembrane region" description="Helical" evidence="1">
    <location>
        <begin position="6"/>
        <end position="24"/>
    </location>
</feature>
<dbReference type="EMBL" id="JAPKFM010000009">
    <property type="protein sequence ID" value="MCX2964563.1"/>
    <property type="molecule type" value="Genomic_DNA"/>
</dbReference>
<accession>A0A9X3D3U6</accession>
<feature type="transmembrane region" description="Helical" evidence="1">
    <location>
        <begin position="161"/>
        <end position="182"/>
    </location>
</feature>
<organism evidence="2 3">
    <name type="scientific">Gordonia aquimaris</name>
    <dbReference type="NCBI Taxonomy" id="2984863"/>
    <lineage>
        <taxon>Bacteria</taxon>
        <taxon>Bacillati</taxon>
        <taxon>Actinomycetota</taxon>
        <taxon>Actinomycetes</taxon>
        <taxon>Mycobacteriales</taxon>
        <taxon>Gordoniaceae</taxon>
        <taxon>Gordonia</taxon>
    </lineage>
</organism>
<feature type="transmembrane region" description="Helical" evidence="1">
    <location>
        <begin position="66"/>
        <end position="84"/>
    </location>
</feature>
<dbReference type="RefSeq" id="WP_266061623.1">
    <property type="nucleotide sequence ID" value="NZ_JAPKFM010000009.1"/>
</dbReference>
<dbReference type="AlphaFoldDB" id="A0A9X3D3U6"/>